<reference evidence="1 2" key="1">
    <citation type="journal article" date="2013" name="PLoS Genet.">
        <title>Distinctive expansion of potential virulence genes in the genome of the oomycete fish pathogen Saprolegnia parasitica.</title>
        <authorList>
            <person name="Jiang R.H."/>
            <person name="de Bruijn I."/>
            <person name="Haas B.J."/>
            <person name="Belmonte R."/>
            <person name="Lobach L."/>
            <person name="Christie J."/>
            <person name="van den Ackerveken G."/>
            <person name="Bottin A."/>
            <person name="Bulone V."/>
            <person name="Diaz-Moreno S.M."/>
            <person name="Dumas B."/>
            <person name="Fan L."/>
            <person name="Gaulin E."/>
            <person name="Govers F."/>
            <person name="Grenville-Briggs L.J."/>
            <person name="Horner N.R."/>
            <person name="Levin J.Z."/>
            <person name="Mammella M."/>
            <person name="Meijer H.J."/>
            <person name="Morris P."/>
            <person name="Nusbaum C."/>
            <person name="Oome S."/>
            <person name="Phillips A.J."/>
            <person name="van Rooyen D."/>
            <person name="Rzeszutek E."/>
            <person name="Saraiva M."/>
            <person name="Secombes C.J."/>
            <person name="Seidl M.F."/>
            <person name="Snel B."/>
            <person name="Stassen J.H."/>
            <person name="Sykes S."/>
            <person name="Tripathy S."/>
            <person name="van den Berg H."/>
            <person name="Vega-Arreguin J.C."/>
            <person name="Wawra S."/>
            <person name="Young S.K."/>
            <person name="Zeng Q."/>
            <person name="Dieguez-Uribeondo J."/>
            <person name="Russ C."/>
            <person name="Tyler B.M."/>
            <person name="van West P."/>
        </authorList>
    </citation>
    <scope>NUCLEOTIDE SEQUENCE [LARGE SCALE GENOMIC DNA]</scope>
    <source>
        <strain evidence="1 2">CBS 223.65</strain>
    </source>
</reference>
<organism evidence="1 2">
    <name type="scientific">Saprolegnia parasitica (strain CBS 223.65)</name>
    <dbReference type="NCBI Taxonomy" id="695850"/>
    <lineage>
        <taxon>Eukaryota</taxon>
        <taxon>Sar</taxon>
        <taxon>Stramenopiles</taxon>
        <taxon>Oomycota</taxon>
        <taxon>Saprolegniomycetes</taxon>
        <taxon>Saprolegniales</taxon>
        <taxon>Saprolegniaceae</taxon>
        <taxon>Saprolegnia</taxon>
    </lineage>
</organism>
<dbReference type="AlphaFoldDB" id="A0A067CWD7"/>
<dbReference type="RefSeq" id="XP_012198533.1">
    <property type="nucleotide sequence ID" value="XM_012343143.1"/>
</dbReference>
<dbReference type="GeneID" id="24127168"/>
<dbReference type="Proteomes" id="UP000030745">
    <property type="component" value="Unassembled WGS sequence"/>
</dbReference>
<dbReference type="KEGG" id="spar:SPRG_04737"/>
<sequence length="103" mass="11953">MDEPYPRLQDGRYDAHLDRRMTMNELDMSFSLLNPEKSNFLASLLCAVHESYQTQTRIMKRWKDAELELSLTQEKNHEGDVQELIDVGCLGCHLHVTCPHIGH</sequence>
<protein>
    <submittedName>
        <fullName evidence="1">Uncharacterized protein</fullName>
    </submittedName>
</protein>
<dbReference type="VEuPathDB" id="FungiDB:SPRG_04737"/>
<evidence type="ECO:0000313" key="2">
    <source>
        <dbReference type="Proteomes" id="UP000030745"/>
    </source>
</evidence>
<evidence type="ECO:0000313" key="1">
    <source>
        <dbReference type="EMBL" id="KDO30836.1"/>
    </source>
</evidence>
<gene>
    <name evidence="1" type="ORF">SPRG_04737</name>
</gene>
<proteinExistence type="predicted"/>
<accession>A0A067CWD7</accession>
<keyword evidence="2" id="KW-1185">Reference proteome</keyword>
<name>A0A067CWD7_SAPPC</name>
<dbReference type="EMBL" id="KK583200">
    <property type="protein sequence ID" value="KDO30836.1"/>
    <property type="molecule type" value="Genomic_DNA"/>
</dbReference>